<keyword evidence="13" id="KW-1185">Reference proteome</keyword>
<dbReference type="CDD" id="cd02509">
    <property type="entry name" value="GDP-M1P_Guanylyltransferase"/>
    <property type="match status" value="1"/>
</dbReference>
<dbReference type="CDD" id="cd02213">
    <property type="entry name" value="cupin_PMI_typeII_C"/>
    <property type="match status" value="1"/>
</dbReference>
<evidence type="ECO:0000259" key="11">
    <source>
        <dbReference type="Pfam" id="PF22640"/>
    </source>
</evidence>
<keyword evidence="3 12" id="KW-0808">Transferase</keyword>
<dbReference type="SUPFAM" id="SSF51182">
    <property type="entry name" value="RmlC-like cupins"/>
    <property type="match status" value="1"/>
</dbReference>
<feature type="domain" description="Mannose-6-phosphate isomerase type II C-terminal" evidence="10">
    <location>
        <begin position="354"/>
        <end position="465"/>
    </location>
</feature>
<name>A0ABS9CVS4_9RHOB</name>
<evidence type="ECO:0000259" key="9">
    <source>
        <dbReference type="Pfam" id="PF00483"/>
    </source>
</evidence>
<dbReference type="PANTHER" id="PTHR46390:SF1">
    <property type="entry name" value="MANNOSE-1-PHOSPHATE GUANYLYLTRANSFERASE"/>
    <property type="match status" value="1"/>
</dbReference>
<evidence type="ECO:0000256" key="8">
    <source>
        <dbReference type="RuleBase" id="RU004190"/>
    </source>
</evidence>
<keyword evidence="6" id="KW-0342">GTP-binding</keyword>
<proteinExistence type="inferred from homology"/>
<dbReference type="InterPro" id="IPR054566">
    <property type="entry name" value="ManC/GMP-like_b-helix"/>
</dbReference>
<dbReference type="InterPro" id="IPR005835">
    <property type="entry name" value="NTP_transferase_dom"/>
</dbReference>
<accession>A0ABS9CVS4</accession>
<sequence length="470" mass="50901">MITPVILAGGAGTRLWPLSRKSFPKQFSVFEGVQSLFQQTVARLSGAGMTRPLVLTSEDFRFIVTEQLGKVGILPEHIFIEPEGRDTAPAILLAAMSVSDANENGLMLVAPSDHLVPNTDAFLAAVAQATPDAQAGQIVTFGITPDRPETGYGYLELSGDPVGGQTAPLARFVEKPDRATAEEMLATGRYLWNAGIFLMKASTVLAAFEKYAPQLVDPVRAALDGAQPDLGFKRLDAVAWSGADKISVDYAIMEKADNLVVMPFPDGWTDLGDWEAVRWTGADTNGVRVNGDATALECEDSLLWSEGEGQKLIGLGLKDVIAVAMPDAVLVADRSRSQDVKKVVDALRAKGAAQADAFTRDHRPWGWFESLAMGPRFQVKRICVHPGGVLSLQSHVHRAEHWVVVEGSAQVTVGDTVKMVFENQSIYVPQGDIHRLENPGKVELTLIEVQTGSYLGEDDIIRHEDVYSRG</sequence>
<organism evidence="12 13">
    <name type="scientific">Octadecabacter dasysiphoniae</name>
    <dbReference type="NCBI Taxonomy" id="2909341"/>
    <lineage>
        <taxon>Bacteria</taxon>
        <taxon>Pseudomonadati</taxon>
        <taxon>Pseudomonadota</taxon>
        <taxon>Alphaproteobacteria</taxon>
        <taxon>Rhodobacterales</taxon>
        <taxon>Roseobacteraceae</taxon>
        <taxon>Octadecabacter</taxon>
    </lineage>
</organism>
<evidence type="ECO:0000256" key="7">
    <source>
        <dbReference type="ARBA" id="ARBA00047343"/>
    </source>
</evidence>
<dbReference type="GO" id="GO:0004476">
    <property type="term" value="F:mannose-6-phosphate isomerase activity"/>
    <property type="evidence" value="ECO:0007669"/>
    <property type="project" value="UniProtKB-EC"/>
</dbReference>
<dbReference type="NCBIfam" id="TIGR01479">
    <property type="entry name" value="GMP_PMI"/>
    <property type="match status" value="1"/>
</dbReference>
<dbReference type="Proteomes" id="UP001200557">
    <property type="component" value="Unassembled WGS sequence"/>
</dbReference>
<comment type="catalytic activity">
    <reaction evidence="7">
        <text>alpha-D-mannose 1-phosphate + GTP + H(+) = GDP-alpha-D-mannose + diphosphate</text>
        <dbReference type="Rhea" id="RHEA:15229"/>
        <dbReference type="ChEBI" id="CHEBI:15378"/>
        <dbReference type="ChEBI" id="CHEBI:33019"/>
        <dbReference type="ChEBI" id="CHEBI:37565"/>
        <dbReference type="ChEBI" id="CHEBI:57527"/>
        <dbReference type="ChEBI" id="CHEBI:58409"/>
        <dbReference type="EC" id="2.7.7.13"/>
    </reaction>
</comment>
<evidence type="ECO:0000256" key="4">
    <source>
        <dbReference type="ARBA" id="ARBA00022695"/>
    </source>
</evidence>
<dbReference type="Gene3D" id="3.90.550.10">
    <property type="entry name" value="Spore Coat Polysaccharide Biosynthesis Protein SpsA, Chain A"/>
    <property type="match status" value="1"/>
</dbReference>
<dbReference type="InterPro" id="IPR011051">
    <property type="entry name" value="RmlC_Cupin_sf"/>
</dbReference>
<dbReference type="InterPro" id="IPR029044">
    <property type="entry name" value="Nucleotide-diphossugar_trans"/>
</dbReference>
<feature type="domain" description="Nucleotidyl transferase" evidence="9">
    <location>
        <begin position="4"/>
        <end position="277"/>
    </location>
</feature>
<reference evidence="12 13" key="1">
    <citation type="submission" date="2022-01" db="EMBL/GenBank/DDBJ databases">
        <title>Octadecabacter sp. nov., isolated from a marine alga.</title>
        <authorList>
            <person name="Jin M.S."/>
            <person name="Kim H.M."/>
            <person name="Han D.M."/>
            <person name="Jung J.J."/>
            <person name="Jeon C.O."/>
        </authorList>
    </citation>
    <scope>NUCLEOTIDE SEQUENCE [LARGE SCALE GENOMIC DNA]</scope>
    <source>
        <strain evidence="12 13">G9-8</strain>
    </source>
</reference>
<dbReference type="EMBL" id="JAKGAQ010000002">
    <property type="protein sequence ID" value="MCF2871339.1"/>
    <property type="molecule type" value="Genomic_DNA"/>
</dbReference>
<dbReference type="InterPro" id="IPR006375">
    <property type="entry name" value="Man1P_GuaTrfase/Man6P_Isoase"/>
</dbReference>
<dbReference type="EC" id="2.7.7.13" evidence="2"/>
<dbReference type="Pfam" id="PF22640">
    <property type="entry name" value="ManC_GMP_beta-helix"/>
    <property type="match status" value="1"/>
</dbReference>
<dbReference type="Pfam" id="PF00483">
    <property type="entry name" value="NTP_transferase"/>
    <property type="match status" value="1"/>
</dbReference>
<dbReference type="InterPro" id="IPR049577">
    <property type="entry name" value="GMPP_N"/>
</dbReference>
<evidence type="ECO:0000256" key="6">
    <source>
        <dbReference type="ARBA" id="ARBA00023134"/>
    </source>
</evidence>
<evidence type="ECO:0000256" key="5">
    <source>
        <dbReference type="ARBA" id="ARBA00022741"/>
    </source>
</evidence>
<dbReference type="SUPFAM" id="SSF53448">
    <property type="entry name" value="Nucleotide-diphospho-sugar transferases"/>
    <property type="match status" value="1"/>
</dbReference>
<dbReference type="Pfam" id="PF01050">
    <property type="entry name" value="MannoseP_isomer"/>
    <property type="match status" value="1"/>
</dbReference>
<dbReference type="GO" id="GO:0004475">
    <property type="term" value="F:mannose-1-phosphate guanylyltransferase (GTP) activity"/>
    <property type="evidence" value="ECO:0007669"/>
    <property type="project" value="UniProtKB-EC"/>
</dbReference>
<dbReference type="InterPro" id="IPR001538">
    <property type="entry name" value="Man6P_isomerase-2_C"/>
</dbReference>
<dbReference type="InterPro" id="IPR014710">
    <property type="entry name" value="RmlC-like_jellyroll"/>
</dbReference>
<dbReference type="PANTHER" id="PTHR46390">
    <property type="entry name" value="MANNOSE-1-PHOSPHATE GUANYLYLTRANSFERASE"/>
    <property type="match status" value="1"/>
</dbReference>
<dbReference type="Gene3D" id="2.60.120.10">
    <property type="entry name" value="Jelly Rolls"/>
    <property type="match status" value="1"/>
</dbReference>
<keyword evidence="4 12" id="KW-0548">Nucleotidyltransferase</keyword>
<evidence type="ECO:0000313" key="13">
    <source>
        <dbReference type="Proteomes" id="UP001200557"/>
    </source>
</evidence>
<comment type="caution">
    <text evidence="12">The sequence shown here is derived from an EMBL/GenBank/DDBJ whole genome shotgun (WGS) entry which is preliminary data.</text>
</comment>
<protein>
    <recommendedName>
        <fullName evidence="2">mannose-1-phosphate guanylyltransferase</fullName>
        <ecNumber evidence="2">2.7.7.13</ecNumber>
    </recommendedName>
</protein>
<evidence type="ECO:0000313" key="12">
    <source>
        <dbReference type="EMBL" id="MCF2871339.1"/>
    </source>
</evidence>
<keyword evidence="5" id="KW-0547">Nucleotide-binding</keyword>
<gene>
    <name evidence="12" type="ORF">L0664_09715</name>
</gene>
<dbReference type="RefSeq" id="WP_235225607.1">
    <property type="nucleotide sequence ID" value="NZ_JAKGAQ010000002.1"/>
</dbReference>
<evidence type="ECO:0000259" key="10">
    <source>
        <dbReference type="Pfam" id="PF01050"/>
    </source>
</evidence>
<keyword evidence="12" id="KW-0413">Isomerase</keyword>
<evidence type="ECO:0000256" key="3">
    <source>
        <dbReference type="ARBA" id="ARBA00022679"/>
    </source>
</evidence>
<evidence type="ECO:0000256" key="2">
    <source>
        <dbReference type="ARBA" id="ARBA00012387"/>
    </source>
</evidence>
<comment type="similarity">
    <text evidence="1 8">Belongs to the mannose-6-phosphate isomerase type 2 family.</text>
</comment>
<evidence type="ECO:0000256" key="1">
    <source>
        <dbReference type="ARBA" id="ARBA00006115"/>
    </source>
</evidence>
<feature type="domain" description="MannoseP isomerase/GMP-like beta-helix" evidence="11">
    <location>
        <begin position="315"/>
        <end position="347"/>
    </location>
</feature>
<dbReference type="InterPro" id="IPR051161">
    <property type="entry name" value="Mannose-6P_isomerase_type2"/>
</dbReference>